<dbReference type="AlphaFoldDB" id="A0A7T7D8T8"/>
<dbReference type="Proteomes" id="UP000298642">
    <property type="component" value="Chromosome"/>
</dbReference>
<dbReference type="InterPro" id="IPR018392">
    <property type="entry name" value="LysM"/>
</dbReference>
<proteinExistence type="predicted"/>
<accession>A0A7T7D8T8</accession>
<evidence type="ECO:0000259" key="1">
    <source>
        <dbReference type="PROSITE" id="PS51782"/>
    </source>
</evidence>
<dbReference type="Pfam" id="PF01476">
    <property type="entry name" value="LysM"/>
    <property type="match status" value="1"/>
</dbReference>
<protein>
    <submittedName>
        <fullName evidence="2">LysM peptidoglycan-binding domain-containing protein</fullName>
    </submittedName>
</protein>
<name>A0A7T7D8T8_9FIRM</name>
<sequence length="94" mass="10256">MLDAGLTADEVTALKANLAKDYTVETEAPAEETPEEPVPQAQTYTVEAGDCLWNIAYEVYGTGTRWTVIYEANRDTIRDPGMIHIGQVLTIPAA</sequence>
<dbReference type="Gene3D" id="3.10.350.10">
    <property type="entry name" value="LysM domain"/>
    <property type="match status" value="1"/>
</dbReference>
<dbReference type="SUPFAM" id="SSF54106">
    <property type="entry name" value="LysM domain"/>
    <property type="match status" value="1"/>
</dbReference>
<evidence type="ECO:0000313" key="2">
    <source>
        <dbReference type="EMBL" id="QQL05891.1"/>
    </source>
</evidence>
<organism evidence="2 3">
    <name type="scientific">Dysosmobacter welbionis</name>
    <dbReference type="NCBI Taxonomy" id="2093857"/>
    <lineage>
        <taxon>Bacteria</taxon>
        <taxon>Bacillati</taxon>
        <taxon>Bacillota</taxon>
        <taxon>Clostridia</taxon>
        <taxon>Eubacteriales</taxon>
        <taxon>Oscillospiraceae</taxon>
        <taxon>Dysosmobacter</taxon>
    </lineage>
</organism>
<gene>
    <name evidence="2" type="ORF">EIO64_18580</name>
</gene>
<dbReference type="KEGG" id="obj:EIO64_18580"/>
<feature type="domain" description="LysM" evidence="1">
    <location>
        <begin position="42"/>
        <end position="91"/>
    </location>
</feature>
<dbReference type="InterPro" id="IPR036779">
    <property type="entry name" value="LysM_dom_sf"/>
</dbReference>
<dbReference type="InterPro" id="IPR052196">
    <property type="entry name" value="Bact_Kbp"/>
</dbReference>
<dbReference type="PANTHER" id="PTHR34700">
    <property type="entry name" value="POTASSIUM BINDING PROTEIN KBP"/>
    <property type="match status" value="1"/>
</dbReference>
<dbReference type="PANTHER" id="PTHR34700:SF4">
    <property type="entry name" value="PHAGE-LIKE ELEMENT PBSX PROTEIN XKDP"/>
    <property type="match status" value="1"/>
</dbReference>
<evidence type="ECO:0000313" key="3">
    <source>
        <dbReference type="Proteomes" id="UP000298642"/>
    </source>
</evidence>
<dbReference type="EMBL" id="CP034413">
    <property type="protein sequence ID" value="QQL05891.1"/>
    <property type="molecule type" value="Genomic_DNA"/>
</dbReference>
<dbReference type="CDD" id="cd00118">
    <property type="entry name" value="LysM"/>
    <property type="match status" value="1"/>
</dbReference>
<dbReference type="PROSITE" id="PS51782">
    <property type="entry name" value="LYSM"/>
    <property type="match status" value="1"/>
</dbReference>
<reference evidence="3" key="1">
    <citation type="submission" date="2018-12" db="EMBL/GenBank/DDBJ databases">
        <title>Dusodibacter welbiota gen. nov., sp. nov., isolated from human faeces and emended description of the Oscillibacter genus.</title>
        <authorList>
            <person name="Le Roy T."/>
            <person name="Van der Smissen P."/>
            <person name="Delzenne N."/>
            <person name="Muccioli G."/>
            <person name="Collet J.F."/>
            <person name="Cani P.D."/>
        </authorList>
    </citation>
    <scope>NUCLEOTIDE SEQUENCE [LARGE SCALE GENOMIC DNA]</scope>
    <source>
        <strain evidence="3">J115</strain>
    </source>
</reference>
<dbReference type="SMART" id="SM00257">
    <property type="entry name" value="LysM"/>
    <property type="match status" value="1"/>
</dbReference>
<keyword evidence="3" id="KW-1185">Reference proteome</keyword>